<dbReference type="InterPro" id="IPR011068">
    <property type="entry name" value="NuclTrfase_I-like_C"/>
</dbReference>
<feature type="region of interest" description="Disordered" evidence="4">
    <location>
        <begin position="123"/>
        <end position="189"/>
    </location>
</feature>
<keyword evidence="1" id="KW-0808">Transferase</keyword>
<dbReference type="GO" id="GO:0005634">
    <property type="term" value="C:nucleus"/>
    <property type="evidence" value="ECO:0007669"/>
    <property type="project" value="TreeGrafter"/>
</dbReference>
<name>A0A199VF98_ANACO</name>
<evidence type="ECO:0000259" key="5">
    <source>
        <dbReference type="Pfam" id="PF04926"/>
    </source>
</evidence>
<feature type="non-terminal residue" evidence="6">
    <location>
        <position position="189"/>
    </location>
</feature>
<dbReference type="GO" id="GO:0031123">
    <property type="term" value="P:RNA 3'-end processing"/>
    <property type="evidence" value="ECO:0007669"/>
    <property type="project" value="InterPro"/>
</dbReference>
<dbReference type="GO" id="GO:0003723">
    <property type="term" value="F:RNA binding"/>
    <property type="evidence" value="ECO:0007669"/>
    <property type="project" value="InterPro"/>
</dbReference>
<evidence type="ECO:0000313" key="7">
    <source>
        <dbReference type="Proteomes" id="UP000092600"/>
    </source>
</evidence>
<evidence type="ECO:0000313" key="6">
    <source>
        <dbReference type="EMBL" id="OAY75465.1"/>
    </source>
</evidence>
<sequence length="189" mass="21228">MNSSYNVSSSTLRVMTEEFQRGFDICEKTKMTSGNGKAGSKHTYGMLQCHLHPGDFSDRSKSFHCCFFMGLRKKQDAPTREGEQFDIRATVEEFKLVISMYSLWKPRMEIQAPHIKRQNVPSFVFPNGIRPLRPPPKADKETSGMKKPASESPPVGDEGPSGTINTKEAVELKKRKPLGDPTDASPEYK</sequence>
<dbReference type="AlphaFoldDB" id="A0A199VF98"/>
<dbReference type="InterPro" id="IPR007010">
    <property type="entry name" value="PolA_pol_RNA-bd_dom"/>
</dbReference>
<accession>A0A199VF98</accession>
<comment type="caution">
    <text evidence="6">The sequence shown here is derived from an EMBL/GenBank/DDBJ whole genome shotgun (WGS) entry which is preliminary data.</text>
</comment>
<dbReference type="EMBL" id="LSRQ01002090">
    <property type="protein sequence ID" value="OAY75465.1"/>
    <property type="molecule type" value="Genomic_DNA"/>
</dbReference>
<feature type="domain" description="Poly(A) polymerase RNA-binding" evidence="5">
    <location>
        <begin position="58"/>
        <end position="128"/>
    </location>
</feature>
<dbReference type="Gene3D" id="1.10.1410.10">
    <property type="match status" value="1"/>
</dbReference>
<dbReference type="GO" id="GO:0005524">
    <property type="term" value="F:ATP binding"/>
    <property type="evidence" value="ECO:0007669"/>
    <property type="project" value="UniProtKB-KW"/>
</dbReference>
<gene>
    <name evidence="6" type="ORF">ACMD2_25837</name>
</gene>
<organism evidence="6 7">
    <name type="scientific">Ananas comosus</name>
    <name type="common">Pineapple</name>
    <name type="synonym">Ananas ananas</name>
    <dbReference type="NCBI Taxonomy" id="4615"/>
    <lineage>
        <taxon>Eukaryota</taxon>
        <taxon>Viridiplantae</taxon>
        <taxon>Streptophyta</taxon>
        <taxon>Embryophyta</taxon>
        <taxon>Tracheophyta</taxon>
        <taxon>Spermatophyta</taxon>
        <taxon>Magnoliopsida</taxon>
        <taxon>Liliopsida</taxon>
        <taxon>Poales</taxon>
        <taxon>Bromeliaceae</taxon>
        <taxon>Bromelioideae</taxon>
        <taxon>Ananas</taxon>
    </lineage>
</organism>
<evidence type="ECO:0000256" key="1">
    <source>
        <dbReference type="ARBA" id="ARBA00022679"/>
    </source>
</evidence>
<dbReference type="PANTHER" id="PTHR10682:SF10">
    <property type="entry name" value="POLYNUCLEOTIDE ADENYLYLTRANSFERASE"/>
    <property type="match status" value="1"/>
</dbReference>
<proteinExistence type="predicted"/>
<keyword evidence="2" id="KW-0547">Nucleotide-binding</keyword>
<keyword evidence="3" id="KW-0067">ATP-binding</keyword>
<dbReference type="SUPFAM" id="SSF55003">
    <property type="entry name" value="PAP/Archaeal CCA-adding enzyme, C-terminal domain"/>
    <property type="match status" value="1"/>
</dbReference>
<dbReference type="GO" id="GO:1990817">
    <property type="term" value="F:poly(A) RNA polymerase activity"/>
    <property type="evidence" value="ECO:0007669"/>
    <property type="project" value="TreeGrafter"/>
</dbReference>
<dbReference type="Proteomes" id="UP000092600">
    <property type="component" value="Unassembled WGS sequence"/>
</dbReference>
<evidence type="ECO:0000256" key="4">
    <source>
        <dbReference type="SAM" id="MobiDB-lite"/>
    </source>
</evidence>
<dbReference type="STRING" id="4615.A0A199VF98"/>
<evidence type="ECO:0000256" key="3">
    <source>
        <dbReference type="ARBA" id="ARBA00022840"/>
    </source>
</evidence>
<dbReference type="Pfam" id="PF04926">
    <property type="entry name" value="PAP_RNA-bind"/>
    <property type="match status" value="1"/>
</dbReference>
<dbReference type="PANTHER" id="PTHR10682">
    <property type="entry name" value="POLY A POLYMERASE"/>
    <property type="match status" value="1"/>
</dbReference>
<reference evidence="6 7" key="1">
    <citation type="journal article" date="2016" name="DNA Res.">
        <title>The draft genome of MD-2 pineapple using hybrid error correction of long reads.</title>
        <authorList>
            <person name="Redwan R.M."/>
            <person name="Saidin A."/>
            <person name="Kumar S.V."/>
        </authorList>
    </citation>
    <scope>NUCLEOTIDE SEQUENCE [LARGE SCALE GENOMIC DNA]</scope>
    <source>
        <strain evidence="7">cv. MD2</strain>
        <tissue evidence="6">Leaf</tissue>
    </source>
</reference>
<evidence type="ECO:0000256" key="2">
    <source>
        <dbReference type="ARBA" id="ARBA00022741"/>
    </source>
</evidence>
<protein>
    <submittedName>
        <fullName evidence="6">Nuclear poly(A) polymerase 1</fullName>
    </submittedName>
</protein>
<dbReference type="Gene3D" id="3.30.70.590">
    <property type="entry name" value="Poly(A) polymerase predicted RNA binding domain"/>
    <property type="match status" value="1"/>
</dbReference>